<dbReference type="OrthoDB" id="10265275at2759"/>
<comment type="caution">
    <text evidence="5">The sequence shown here is derived from an EMBL/GenBank/DDBJ whole genome shotgun (WGS) entry which is preliminary data.</text>
</comment>
<evidence type="ECO:0000256" key="2">
    <source>
        <dbReference type="ARBA" id="ARBA00022790"/>
    </source>
</evidence>
<dbReference type="PROSITE" id="PS50250">
    <property type="entry name" value="PCI"/>
    <property type="match status" value="1"/>
</dbReference>
<proteinExistence type="inferred from homology"/>
<feature type="domain" description="PCI" evidence="4">
    <location>
        <begin position="1"/>
        <end position="156"/>
    </location>
</feature>
<gene>
    <name evidence="5" type="ORF">BD324DRAFT_611744</name>
</gene>
<accession>A0A1Y1UTC6</accession>
<evidence type="ECO:0000259" key="4">
    <source>
        <dbReference type="PROSITE" id="PS50250"/>
    </source>
</evidence>
<dbReference type="InParanoid" id="A0A1Y1UTC6"/>
<keyword evidence="2" id="KW-0736">Signalosome</keyword>
<dbReference type="InterPro" id="IPR045237">
    <property type="entry name" value="COPS7/eIF3m"/>
</dbReference>
<sequence length="291" mass="31707">MGDSTSRLEPFILLARSTKGAAAEKVIQDATAATGVYTFTELLNLPNIQALVSDPSGSKSVKLLELFAFGTLETYRADESSYPPLTSAQLQKLKHLTLVSLALHHRSLSYSTLLTILELDSVRQLEELIIDSIYAELLTGKMHHHEQILHVDWVSGRDLRPEDLVHIQKGLETWCQTALTLVQALDDQIALVRQNAIEGMSEEQTYKEERMAMLESLMKTRGGGRQGLGPPGAGNGLDDQSDDVVMRATGAMAGLPSGKKTGLNRRGQGSAASSEELGRTRGSNKRLKDSP</sequence>
<dbReference type="AlphaFoldDB" id="A0A1Y1UTC6"/>
<keyword evidence="6" id="KW-1185">Reference proteome</keyword>
<dbReference type="RefSeq" id="XP_021874355.1">
    <property type="nucleotide sequence ID" value="XM_022014304.1"/>
</dbReference>
<evidence type="ECO:0000313" key="5">
    <source>
        <dbReference type="EMBL" id="ORX40676.1"/>
    </source>
</evidence>
<dbReference type="SMART" id="SM00088">
    <property type="entry name" value="PINT"/>
    <property type="match status" value="1"/>
</dbReference>
<dbReference type="GO" id="GO:0008180">
    <property type="term" value="C:COP9 signalosome"/>
    <property type="evidence" value="ECO:0007669"/>
    <property type="project" value="UniProtKB-KW"/>
</dbReference>
<evidence type="ECO:0000256" key="3">
    <source>
        <dbReference type="SAM" id="MobiDB-lite"/>
    </source>
</evidence>
<evidence type="ECO:0000256" key="1">
    <source>
        <dbReference type="ARBA" id="ARBA00008482"/>
    </source>
</evidence>
<feature type="compositionally biased region" description="Gly residues" evidence="3">
    <location>
        <begin position="221"/>
        <end position="235"/>
    </location>
</feature>
<dbReference type="Pfam" id="PF01399">
    <property type="entry name" value="PCI"/>
    <property type="match status" value="1"/>
</dbReference>
<organism evidence="5 6">
    <name type="scientific">Kockovaella imperatae</name>
    <dbReference type="NCBI Taxonomy" id="4999"/>
    <lineage>
        <taxon>Eukaryota</taxon>
        <taxon>Fungi</taxon>
        <taxon>Dikarya</taxon>
        <taxon>Basidiomycota</taxon>
        <taxon>Agaricomycotina</taxon>
        <taxon>Tremellomycetes</taxon>
        <taxon>Tremellales</taxon>
        <taxon>Cuniculitremaceae</taxon>
        <taxon>Kockovaella</taxon>
    </lineage>
</organism>
<protein>
    <recommendedName>
        <fullName evidence="4">PCI domain-containing protein</fullName>
    </recommendedName>
</protein>
<dbReference type="Proteomes" id="UP000193218">
    <property type="component" value="Unassembled WGS sequence"/>
</dbReference>
<dbReference type="PANTHER" id="PTHR15350:SF5">
    <property type="entry name" value="COP9 SIGNALOSOME COMPLEX SUBUNIT 7"/>
    <property type="match status" value="1"/>
</dbReference>
<dbReference type="EMBL" id="NBSH01000001">
    <property type="protein sequence ID" value="ORX40676.1"/>
    <property type="molecule type" value="Genomic_DNA"/>
</dbReference>
<dbReference type="PANTHER" id="PTHR15350">
    <property type="entry name" value="COP9 SIGNALOSOME COMPLEX SUBUNIT 7/DENDRITIC CELL PROTEIN GA17"/>
    <property type="match status" value="1"/>
</dbReference>
<comment type="similarity">
    <text evidence="1">Belongs to the CSN7/EIF3M family. CSN7 subfamily.</text>
</comment>
<dbReference type="Pfam" id="PF22061">
    <property type="entry name" value="CSN7_HB_subdom"/>
    <property type="match status" value="1"/>
</dbReference>
<dbReference type="InterPro" id="IPR000717">
    <property type="entry name" value="PCI_dom"/>
</dbReference>
<feature type="region of interest" description="Disordered" evidence="3">
    <location>
        <begin position="220"/>
        <end position="291"/>
    </location>
</feature>
<evidence type="ECO:0000313" key="6">
    <source>
        <dbReference type="Proteomes" id="UP000193218"/>
    </source>
</evidence>
<name>A0A1Y1UTC6_9TREE</name>
<dbReference type="STRING" id="4999.A0A1Y1UTC6"/>
<dbReference type="FunCoup" id="A0A1Y1UTC6">
    <property type="interactions" value="80"/>
</dbReference>
<reference evidence="5 6" key="1">
    <citation type="submission" date="2017-03" db="EMBL/GenBank/DDBJ databases">
        <title>Widespread Adenine N6-methylation of Active Genes in Fungi.</title>
        <authorList>
            <consortium name="DOE Joint Genome Institute"/>
            <person name="Mondo S.J."/>
            <person name="Dannebaum R.O."/>
            <person name="Kuo R.C."/>
            <person name="Louie K.B."/>
            <person name="Bewick A.J."/>
            <person name="Labutti K."/>
            <person name="Haridas S."/>
            <person name="Kuo A."/>
            <person name="Salamov A."/>
            <person name="Ahrendt S.R."/>
            <person name="Lau R."/>
            <person name="Bowen B.P."/>
            <person name="Lipzen A."/>
            <person name="Sullivan W."/>
            <person name="Andreopoulos W.B."/>
            <person name="Clum A."/>
            <person name="Lindquist E."/>
            <person name="Daum C."/>
            <person name="Northen T.R."/>
            <person name="Ramamoorthy G."/>
            <person name="Schmitz R.J."/>
            <person name="Gryganskyi A."/>
            <person name="Culley D."/>
            <person name="Magnuson J."/>
            <person name="James T.Y."/>
            <person name="O'Malley M.A."/>
            <person name="Stajich J.E."/>
            <person name="Spatafora J.W."/>
            <person name="Visel A."/>
            <person name="Grigoriev I.V."/>
        </authorList>
    </citation>
    <scope>NUCLEOTIDE SEQUENCE [LARGE SCALE GENOMIC DNA]</scope>
    <source>
        <strain evidence="5 6">NRRL Y-17943</strain>
    </source>
</reference>
<dbReference type="GeneID" id="33556112"/>